<dbReference type="EMBL" id="CP032382">
    <property type="protein sequence ID" value="AYB32493.1"/>
    <property type="molecule type" value="Genomic_DNA"/>
</dbReference>
<name>A0A385SL51_9BACT</name>
<dbReference type="Proteomes" id="UP000266183">
    <property type="component" value="Chromosome"/>
</dbReference>
<dbReference type="AlphaFoldDB" id="A0A385SL51"/>
<sequence>MFKIILFLSLNITVTYLGAQALSANGPGAGSGMNITDHLLIAAAKKLNKPEEPEIIDGTPYMEDDFQTGKVITTKGVFDSIPMRYNVAEDYVEFKKKDVTYILDPSPSVQKVSLPASQLVVDNYTVKGKSINGYFVLLDSGKLTLLMKKKVVLHPAQPPKPIETEGKRARYEKLKDEFFYKLNGGPITEIVSTKKMLEALTDHKDEVKAFIEKEKISKKEQDLVKLFEYYNQL</sequence>
<keyword evidence="1" id="KW-0732">Signal</keyword>
<organism evidence="2 3">
    <name type="scientific">Chryseolinea soli</name>
    <dbReference type="NCBI Taxonomy" id="2321403"/>
    <lineage>
        <taxon>Bacteria</taxon>
        <taxon>Pseudomonadati</taxon>
        <taxon>Bacteroidota</taxon>
        <taxon>Cytophagia</taxon>
        <taxon>Cytophagales</taxon>
        <taxon>Fulvivirgaceae</taxon>
        <taxon>Chryseolinea</taxon>
    </lineage>
</organism>
<keyword evidence="3" id="KW-1185">Reference proteome</keyword>
<feature type="chain" id="PRO_5017190469" description="DUF4369 domain-containing protein" evidence="1">
    <location>
        <begin position="22"/>
        <end position="233"/>
    </location>
</feature>
<reference evidence="3" key="1">
    <citation type="submission" date="2018-09" db="EMBL/GenBank/DDBJ databases">
        <title>Chryseolinea sp. KIS68-18 isolated from soil.</title>
        <authorList>
            <person name="Weon H.-Y."/>
            <person name="Kwon S.-W."/>
            <person name="Lee S.A."/>
        </authorList>
    </citation>
    <scope>NUCLEOTIDE SEQUENCE [LARGE SCALE GENOMIC DNA]</scope>
    <source>
        <strain evidence="3">KIS68-18</strain>
    </source>
</reference>
<evidence type="ECO:0000313" key="2">
    <source>
        <dbReference type="EMBL" id="AYB32493.1"/>
    </source>
</evidence>
<feature type="signal peptide" evidence="1">
    <location>
        <begin position="1"/>
        <end position="21"/>
    </location>
</feature>
<gene>
    <name evidence="2" type="ORF">D4L85_18780</name>
</gene>
<evidence type="ECO:0008006" key="4">
    <source>
        <dbReference type="Google" id="ProtNLM"/>
    </source>
</evidence>
<proteinExistence type="predicted"/>
<dbReference type="KEGG" id="chk:D4L85_18780"/>
<protein>
    <recommendedName>
        <fullName evidence="4">DUF4369 domain-containing protein</fullName>
    </recommendedName>
</protein>
<evidence type="ECO:0000313" key="3">
    <source>
        <dbReference type="Proteomes" id="UP000266183"/>
    </source>
</evidence>
<evidence type="ECO:0000256" key="1">
    <source>
        <dbReference type="SAM" id="SignalP"/>
    </source>
</evidence>
<accession>A0A385SL51</accession>